<evidence type="ECO:0000313" key="16">
    <source>
        <dbReference type="Proteomes" id="UP000315471"/>
    </source>
</evidence>
<feature type="transmembrane region" description="Helical" evidence="14">
    <location>
        <begin position="85"/>
        <end position="105"/>
    </location>
</feature>
<evidence type="ECO:0000256" key="4">
    <source>
        <dbReference type="ARBA" id="ARBA00022475"/>
    </source>
</evidence>
<dbReference type="PANTHER" id="PTHR43448:SF7">
    <property type="entry name" value="4-HYDROXYBENZOATE SOLANESYLTRANSFERASE"/>
    <property type="match status" value="1"/>
</dbReference>
<evidence type="ECO:0000256" key="13">
    <source>
        <dbReference type="ARBA" id="ARBA00047690"/>
    </source>
</evidence>
<feature type="transmembrane region" description="Helical" evidence="14">
    <location>
        <begin position="59"/>
        <end position="79"/>
    </location>
</feature>
<keyword evidence="7 14" id="KW-1133">Transmembrane helix</keyword>
<dbReference type="PANTHER" id="PTHR43448">
    <property type="entry name" value="PROTOHEME IX FARNESYLTRANSFERASE, MITOCHONDRIAL"/>
    <property type="match status" value="1"/>
</dbReference>
<organism evidence="15 16">
    <name type="scientific">Novipirellula aureliae</name>
    <dbReference type="NCBI Taxonomy" id="2527966"/>
    <lineage>
        <taxon>Bacteria</taxon>
        <taxon>Pseudomonadati</taxon>
        <taxon>Planctomycetota</taxon>
        <taxon>Planctomycetia</taxon>
        <taxon>Pirellulales</taxon>
        <taxon>Pirellulaceae</taxon>
        <taxon>Novipirellula</taxon>
    </lineage>
</organism>
<keyword evidence="16" id="KW-1185">Reference proteome</keyword>
<dbReference type="GO" id="GO:0008495">
    <property type="term" value="F:protoheme IX farnesyltransferase activity"/>
    <property type="evidence" value="ECO:0007669"/>
    <property type="project" value="UniProtKB-UniRule"/>
</dbReference>
<comment type="subcellular location">
    <subcellularLocation>
        <location evidence="1 14">Cell membrane</location>
        <topology evidence="1 14">Multi-pass membrane protein</topology>
    </subcellularLocation>
</comment>
<gene>
    <name evidence="15" type="primary">cyoE</name>
    <name evidence="14" type="synonym">ctaB</name>
    <name evidence="15" type="ORF">Q31b_10880</name>
</gene>
<accession>A0A5C6EA76</accession>
<evidence type="ECO:0000256" key="1">
    <source>
        <dbReference type="ARBA" id="ARBA00004651"/>
    </source>
</evidence>
<evidence type="ECO:0000256" key="8">
    <source>
        <dbReference type="ARBA" id="ARBA00023133"/>
    </source>
</evidence>
<dbReference type="AlphaFoldDB" id="A0A5C6EA76"/>
<keyword evidence="4 14" id="KW-1003">Cell membrane</keyword>
<comment type="miscellaneous">
    <text evidence="14">Carbon 2 of the heme B porphyrin ring is defined according to the Fischer nomenclature.</text>
</comment>
<feature type="transmembrane region" description="Helical" evidence="14">
    <location>
        <begin position="275"/>
        <end position="294"/>
    </location>
</feature>
<dbReference type="HAMAP" id="MF_00154">
    <property type="entry name" value="CyoE_CtaB"/>
    <property type="match status" value="1"/>
</dbReference>
<comment type="similarity">
    <text evidence="14">Belongs to the UbiA prenyltransferase family. Protoheme IX farnesyltransferase subfamily.</text>
</comment>
<feature type="transmembrane region" description="Helical" evidence="14">
    <location>
        <begin position="250"/>
        <end position="269"/>
    </location>
</feature>
<dbReference type="UniPathway" id="UPA00834">
    <property type="reaction ID" value="UER00712"/>
</dbReference>
<evidence type="ECO:0000256" key="6">
    <source>
        <dbReference type="ARBA" id="ARBA00022692"/>
    </source>
</evidence>
<dbReference type="Gene3D" id="1.10.357.140">
    <property type="entry name" value="UbiA prenyltransferase"/>
    <property type="match status" value="1"/>
</dbReference>
<comment type="caution">
    <text evidence="15">The sequence shown here is derived from an EMBL/GenBank/DDBJ whole genome shotgun (WGS) entry which is preliminary data.</text>
</comment>
<keyword evidence="5 14" id="KW-0808">Transferase</keyword>
<dbReference type="OrthoDB" id="9814417at2"/>
<comment type="pathway">
    <text evidence="2 14">Porphyrin-containing compound metabolism; heme O biosynthesis; heme O from protoheme: step 1/1.</text>
</comment>
<proteinExistence type="inferred from homology"/>
<feature type="transmembrane region" description="Helical" evidence="14">
    <location>
        <begin position="315"/>
        <end position="332"/>
    </location>
</feature>
<comment type="function">
    <text evidence="14">Converts heme B (protoheme IX) to heme O by substitution of the vinyl group on carbon 2 of heme B porphyrin ring with a hydroxyethyl farnesyl side group.</text>
</comment>
<dbReference type="InterPro" id="IPR006369">
    <property type="entry name" value="Protohaem_IX_farnesylTrfase"/>
</dbReference>
<dbReference type="EC" id="2.5.1.141" evidence="3 14"/>
<evidence type="ECO:0000256" key="11">
    <source>
        <dbReference type="ARBA" id="ARBA00040810"/>
    </source>
</evidence>
<dbReference type="GO" id="GO:0005886">
    <property type="term" value="C:plasma membrane"/>
    <property type="evidence" value="ECO:0007669"/>
    <property type="project" value="UniProtKB-SubCell"/>
</dbReference>
<dbReference type="EMBL" id="SJPY01000001">
    <property type="protein sequence ID" value="TWU45912.1"/>
    <property type="molecule type" value="Genomic_DNA"/>
</dbReference>
<dbReference type="Pfam" id="PF01040">
    <property type="entry name" value="UbiA"/>
    <property type="match status" value="1"/>
</dbReference>
<reference evidence="15 16" key="1">
    <citation type="submission" date="2019-02" db="EMBL/GenBank/DDBJ databases">
        <title>Deep-cultivation of Planctomycetes and their phenomic and genomic characterization uncovers novel biology.</title>
        <authorList>
            <person name="Wiegand S."/>
            <person name="Jogler M."/>
            <person name="Boedeker C."/>
            <person name="Pinto D."/>
            <person name="Vollmers J."/>
            <person name="Rivas-Marin E."/>
            <person name="Kohn T."/>
            <person name="Peeters S.H."/>
            <person name="Heuer A."/>
            <person name="Rast P."/>
            <person name="Oberbeckmann S."/>
            <person name="Bunk B."/>
            <person name="Jeske O."/>
            <person name="Meyerdierks A."/>
            <person name="Storesund J.E."/>
            <person name="Kallscheuer N."/>
            <person name="Luecker S."/>
            <person name="Lage O.M."/>
            <person name="Pohl T."/>
            <person name="Merkel B.J."/>
            <person name="Hornburger P."/>
            <person name="Mueller R.-W."/>
            <person name="Bruemmer F."/>
            <person name="Labrenz M."/>
            <person name="Spormann A.M."/>
            <person name="Op Den Camp H."/>
            <person name="Overmann J."/>
            <person name="Amann R."/>
            <person name="Jetten M.S.M."/>
            <person name="Mascher T."/>
            <person name="Medema M.H."/>
            <person name="Devos D.P."/>
            <person name="Kaster A.-K."/>
            <person name="Ovreas L."/>
            <person name="Rohde M."/>
            <person name="Galperin M.Y."/>
            <person name="Jogler C."/>
        </authorList>
    </citation>
    <scope>NUCLEOTIDE SEQUENCE [LARGE SCALE GENOMIC DNA]</scope>
    <source>
        <strain evidence="15 16">Q31b</strain>
    </source>
</reference>
<feature type="transmembrane region" description="Helical" evidence="14">
    <location>
        <begin position="208"/>
        <end position="229"/>
    </location>
</feature>
<evidence type="ECO:0000256" key="10">
    <source>
        <dbReference type="ARBA" id="ARBA00030253"/>
    </source>
</evidence>
<dbReference type="InterPro" id="IPR000537">
    <property type="entry name" value="UbiA_prenyltransferase"/>
</dbReference>
<name>A0A5C6EA76_9BACT</name>
<feature type="transmembrane region" description="Helical" evidence="14">
    <location>
        <begin position="126"/>
        <end position="146"/>
    </location>
</feature>
<keyword evidence="9 14" id="KW-0472">Membrane</keyword>
<evidence type="ECO:0000256" key="5">
    <source>
        <dbReference type="ARBA" id="ARBA00022679"/>
    </source>
</evidence>
<dbReference type="InterPro" id="IPR044878">
    <property type="entry name" value="UbiA_sf"/>
</dbReference>
<dbReference type="CDD" id="cd13957">
    <property type="entry name" value="PT_UbiA_Cox10"/>
    <property type="match status" value="1"/>
</dbReference>
<evidence type="ECO:0000256" key="9">
    <source>
        <dbReference type="ARBA" id="ARBA00023136"/>
    </source>
</evidence>
<dbReference type="RefSeq" id="WP_146598525.1">
    <property type="nucleotide sequence ID" value="NZ_SJPY01000001.1"/>
</dbReference>
<dbReference type="Proteomes" id="UP000315471">
    <property type="component" value="Unassembled WGS sequence"/>
</dbReference>
<evidence type="ECO:0000256" key="2">
    <source>
        <dbReference type="ARBA" id="ARBA00004919"/>
    </source>
</evidence>
<comment type="catalytic activity">
    <reaction evidence="13 14">
        <text>heme b + (2E,6E)-farnesyl diphosphate + H2O = Fe(II)-heme o + diphosphate</text>
        <dbReference type="Rhea" id="RHEA:28070"/>
        <dbReference type="ChEBI" id="CHEBI:15377"/>
        <dbReference type="ChEBI" id="CHEBI:33019"/>
        <dbReference type="ChEBI" id="CHEBI:60344"/>
        <dbReference type="ChEBI" id="CHEBI:60530"/>
        <dbReference type="ChEBI" id="CHEBI:175763"/>
        <dbReference type="EC" id="2.5.1.141"/>
    </reaction>
</comment>
<keyword evidence="8 14" id="KW-0350">Heme biosynthesis</keyword>
<evidence type="ECO:0000256" key="14">
    <source>
        <dbReference type="HAMAP-Rule" id="MF_00154"/>
    </source>
</evidence>
<evidence type="ECO:0000256" key="7">
    <source>
        <dbReference type="ARBA" id="ARBA00022989"/>
    </source>
</evidence>
<evidence type="ECO:0000313" key="15">
    <source>
        <dbReference type="EMBL" id="TWU45912.1"/>
    </source>
</evidence>
<feature type="transmembrane region" description="Helical" evidence="14">
    <location>
        <begin position="182"/>
        <end position="202"/>
    </location>
</feature>
<keyword evidence="6 14" id="KW-0812">Transmembrane</keyword>
<feature type="transmembrane region" description="Helical" evidence="14">
    <location>
        <begin position="152"/>
        <end position="170"/>
    </location>
</feature>
<protein>
    <recommendedName>
        <fullName evidence="11 14">Protoheme IX farnesyltransferase</fullName>
        <ecNumber evidence="3 14">2.5.1.141</ecNumber>
    </recommendedName>
    <alternativeName>
        <fullName evidence="12 14">Heme B farnesyltransferase</fullName>
    </alternativeName>
    <alternativeName>
        <fullName evidence="10 14">Heme O synthase</fullName>
    </alternativeName>
</protein>
<evidence type="ECO:0000256" key="3">
    <source>
        <dbReference type="ARBA" id="ARBA00012292"/>
    </source>
</evidence>
<dbReference type="NCBIfam" id="TIGR01473">
    <property type="entry name" value="cyoE_ctaB"/>
    <property type="match status" value="1"/>
</dbReference>
<evidence type="ECO:0000256" key="12">
    <source>
        <dbReference type="ARBA" id="ARBA00042475"/>
    </source>
</evidence>
<sequence length="333" mass="35229">MSTDTLIADPLHQKARHRAGASSFAAAEAISTAPIASTRKTVSLKRRLADYVQLTKPRIVTMILVTTVASASIAAGGMIPSIELAWLLLGTGMVAASAGAANQVWEREIDCGMARTAVRPLPDQRMHVANAILYTAMLGIAGTAILQWKFGIVPAATGLATWLLYVVVYTPMKTRTSFNTTVGAVAGALPVMMGYTAAGGSLTEWTGWLLFGILAAWQYPHFMAIAWLYRRQYAEAGFCMSTTVEPTGKSAGLQSIAGSIVIIACSIVLCAMPLGLTAGIIASAATVLASYPMLKASIRFAKMPEDALARKLLRSSLLVLPAVLLIVTIRCLV</sequence>
<dbReference type="GO" id="GO:0048034">
    <property type="term" value="P:heme O biosynthetic process"/>
    <property type="evidence" value="ECO:0007669"/>
    <property type="project" value="UniProtKB-UniRule"/>
</dbReference>